<dbReference type="Pfam" id="PF02517">
    <property type="entry name" value="Rce1-like"/>
    <property type="match status" value="1"/>
</dbReference>
<feature type="transmembrane region" description="Helical" evidence="1">
    <location>
        <begin position="276"/>
        <end position="295"/>
    </location>
</feature>
<dbReference type="PANTHER" id="PTHR43592:SF15">
    <property type="entry name" value="CAAX AMINO TERMINAL PROTEASE FAMILY PROTEIN"/>
    <property type="match status" value="1"/>
</dbReference>
<dbReference type="GO" id="GO:0004175">
    <property type="term" value="F:endopeptidase activity"/>
    <property type="evidence" value="ECO:0007669"/>
    <property type="project" value="UniProtKB-ARBA"/>
</dbReference>
<keyword evidence="1" id="KW-0812">Transmembrane</keyword>
<dbReference type="OrthoDB" id="1523022at2"/>
<evidence type="ECO:0000313" key="3">
    <source>
        <dbReference type="EMBL" id="RWY52411.1"/>
    </source>
</evidence>
<feature type="transmembrane region" description="Helical" evidence="1">
    <location>
        <begin position="200"/>
        <end position="221"/>
    </location>
</feature>
<evidence type="ECO:0000256" key="1">
    <source>
        <dbReference type="SAM" id="Phobius"/>
    </source>
</evidence>
<dbReference type="EMBL" id="SBIW01000004">
    <property type="protein sequence ID" value="RWY52411.1"/>
    <property type="molecule type" value="Genomic_DNA"/>
</dbReference>
<protein>
    <submittedName>
        <fullName evidence="3">CPBP family intramembrane metalloprotease</fullName>
    </submittedName>
</protein>
<dbReference type="PANTHER" id="PTHR43592">
    <property type="entry name" value="CAAX AMINO TERMINAL PROTEASE"/>
    <property type="match status" value="1"/>
</dbReference>
<reference evidence="3 4" key="1">
    <citation type="submission" date="2019-01" db="EMBL/GenBank/DDBJ databases">
        <title>Mucilaginibacter antarcticum sp. nov., isolated from antarctic soil.</title>
        <authorList>
            <person name="Yan Y.-Q."/>
            <person name="Du Z.-J."/>
        </authorList>
    </citation>
    <scope>NUCLEOTIDE SEQUENCE [LARGE SCALE GENOMIC DNA]</scope>
    <source>
        <strain evidence="3 4">F01003</strain>
    </source>
</reference>
<keyword evidence="1" id="KW-0472">Membrane</keyword>
<dbReference type="GO" id="GO:0006508">
    <property type="term" value="P:proteolysis"/>
    <property type="evidence" value="ECO:0007669"/>
    <property type="project" value="UniProtKB-KW"/>
</dbReference>
<dbReference type="AlphaFoldDB" id="A0A444MP69"/>
<feature type="domain" description="CAAX prenyl protease 2/Lysostaphin resistance protein A-like" evidence="2">
    <location>
        <begin position="168"/>
        <end position="252"/>
    </location>
</feature>
<feature type="transmembrane region" description="Helical" evidence="1">
    <location>
        <begin position="15"/>
        <end position="41"/>
    </location>
</feature>
<name>A0A444MP69_9SPHI</name>
<keyword evidence="1" id="KW-1133">Transmembrane helix</keyword>
<dbReference type="InterPro" id="IPR003675">
    <property type="entry name" value="Rce1/LyrA-like_dom"/>
</dbReference>
<organism evidence="3 4">
    <name type="scientific">Mucilaginibacter gilvus</name>
    <dbReference type="NCBI Taxonomy" id="2305909"/>
    <lineage>
        <taxon>Bacteria</taxon>
        <taxon>Pseudomonadati</taxon>
        <taxon>Bacteroidota</taxon>
        <taxon>Sphingobacteriia</taxon>
        <taxon>Sphingobacteriales</taxon>
        <taxon>Sphingobacteriaceae</taxon>
        <taxon>Mucilaginibacter</taxon>
    </lineage>
</organism>
<feature type="transmembrane region" description="Helical" evidence="1">
    <location>
        <begin position="233"/>
        <end position="261"/>
    </location>
</feature>
<keyword evidence="4" id="KW-1185">Reference proteome</keyword>
<feature type="transmembrane region" description="Helical" evidence="1">
    <location>
        <begin position="62"/>
        <end position="82"/>
    </location>
</feature>
<evidence type="ECO:0000259" key="2">
    <source>
        <dbReference type="Pfam" id="PF02517"/>
    </source>
</evidence>
<gene>
    <name evidence="3" type="ORF">EPL05_10920</name>
</gene>
<proteinExistence type="predicted"/>
<keyword evidence="3" id="KW-0482">Metalloprotease</keyword>
<accession>A0A444MP69</accession>
<dbReference type="GO" id="GO:0008237">
    <property type="term" value="F:metallopeptidase activity"/>
    <property type="evidence" value="ECO:0007669"/>
    <property type="project" value="UniProtKB-KW"/>
</dbReference>
<sequence length="314" mass="35280">MVKQPVNQLSPGRQLLYFLLLFAGIFIVCNVVGAFGIAGMYGANLLRDIGALNFRNPNVGQALYLLQIIAMTFPIFISSVIFARFVVKEPKDLMGVAKPFPWQTLIVVFFIMMLCLPLIELLSRVNQHLNLPASLKGLEKMIRESEDRAQKLTEAILKMNTIGDMLKNLLLVGLLTAIAEEFMFRGVLQPILYRWTKNQHVAVWVTAAIFSAFHLEFFGFLPRVLLGGLMGYFAIWSGSIWPAVWAHFVNNGSAVIVTYLYQQKKIKINPDDTHTFTYSGYIFSAIIVIILLLVYKNITSGKKQAVNINGEELG</sequence>
<dbReference type="Proteomes" id="UP000286701">
    <property type="component" value="Unassembled WGS sequence"/>
</dbReference>
<dbReference type="GO" id="GO:0080120">
    <property type="term" value="P:CAAX-box protein maturation"/>
    <property type="evidence" value="ECO:0007669"/>
    <property type="project" value="UniProtKB-ARBA"/>
</dbReference>
<comment type="caution">
    <text evidence="3">The sequence shown here is derived from an EMBL/GenBank/DDBJ whole genome shotgun (WGS) entry which is preliminary data.</text>
</comment>
<keyword evidence="3" id="KW-0645">Protease</keyword>
<dbReference type="RefSeq" id="WP_128533997.1">
    <property type="nucleotide sequence ID" value="NZ_SBIW01000004.1"/>
</dbReference>
<evidence type="ECO:0000313" key="4">
    <source>
        <dbReference type="Proteomes" id="UP000286701"/>
    </source>
</evidence>
<keyword evidence="3" id="KW-0378">Hydrolase</keyword>
<feature type="transmembrane region" description="Helical" evidence="1">
    <location>
        <begin position="168"/>
        <end position="188"/>
    </location>
</feature>
<feature type="transmembrane region" description="Helical" evidence="1">
    <location>
        <begin position="102"/>
        <end position="122"/>
    </location>
</feature>